<evidence type="ECO:0000313" key="3">
    <source>
        <dbReference type="Proteomes" id="UP001163739"/>
    </source>
</evidence>
<keyword evidence="1" id="KW-0732">Signal</keyword>
<evidence type="ECO:0000256" key="1">
    <source>
        <dbReference type="SAM" id="SignalP"/>
    </source>
</evidence>
<name>A0ABY6MZK9_9ALTE</name>
<sequence length="119" mass="13265">MIVKIFALLLAVNLFSVMANAEASEPRHLGQIEYYSNLTGDDEILIEKGLSKSDCLLRIASMLGSQWFNDSIELKRLKNASDESITSSYPYSFKEAIAQANYGLDMGSDELSISMKIKF</sequence>
<dbReference type="RefSeq" id="WP_265046754.1">
    <property type="nucleotide sequence ID" value="NZ_CP100390.1"/>
</dbReference>
<feature type="chain" id="PRO_5047037274" evidence="1">
    <location>
        <begin position="22"/>
        <end position="119"/>
    </location>
</feature>
<proteinExistence type="predicted"/>
<gene>
    <name evidence="2" type="ORF">NKI27_14500</name>
</gene>
<accession>A0ABY6MZK9</accession>
<organism evidence="2 3">
    <name type="scientific">Alkalimarinus alittae</name>
    <dbReference type="NCBI Taxonomy" id="2961619"/>
    <lineage>
        <taxon>Bacteria</taxon>
        <taxon>Pseudomonadati</taxon>
        <taxon>Pseudomonadota</taxon>
        <taxon>Gammaproteobacteria</taxon>
        <taxon>Alteromonadales</taxon>
        <taxon>Alteromonadaceae</taxon>
        <taxon>Alkalimarinus</taxon>
    </lineage>
</organism>
<dbReference type="EMBL" id="CP100390">
    <property type="protein sequence ID" value="UZE95264.1"/>
    <property type="molecule type" value="Genomic_DNA"/>
</dbReference>
<protein>
    <submittedName>
        <fullName evidence="2">Uncharacterized protein</fullName>
    </submittedName>
</protein>
<keyword evidence="3" id="KW-1185">Reference proteome</keyword>
<dbReference type="Proteomes" id="UP001163739">
    <property type="component" value="Chromosome"/>
</dbReference>
<reference evidence="2" key="1">
    <citation type="submission" date="2022-06" db="EMBL/GenBank/DDBJ databases">
        <title>Alkalimarinus sp. nov., isolated from gut of a Alitta virens.</title>
        <authorList>
            <person name="Yang A.I."/>
            <person name="Shin N.-R."/>
        </authorList>
    </citation>
    <scope>NUCLEOTIDE SEQUENCE</scope>
    <source>
        <strain evidence="2">A2M4</strain>
    </source>
</reference>
<feature type="signal peptide" evidence="1">
    <location>
        <begin position="1"/>
        <end position="21"/>
    </location>
</feature>
<evidence type="ECO:0000313" key="2">
    <source>
        <dbReference type="EMBL" id="UZE95264.1"/>
    </source>
</evidence>